<evidence type="ECO:0000313" key="2">
    <source>
        <dbReference type="Proteomes" id="UP001380290"/>
    </source>
</evidence>
<accession>A0ABU8QTU6</accession>
<protein>
    <submittedName>
        <fullName evidence="1">Uncharacterized protein</fullName>
    </submittedName>
</protein>
<gene>
    <name evidence="1" type="ORF">V7S98_12710</name>
</gene>
<organism evidence="1 2">
    <name type="scientific">Pseudomonas farsensis</name>
    <dbReference type="NCBI Taxonomy" id="2745492"/>
    <lineage>
        <taxon>Bacteria</taxon>
        <taxon>Pseudomonadati</taxon>
        <taxon>Pseudomonadota</taxon>
        <taxon>Gammaproteobacteria</taxon>
        <taxon>Pseudomonadales</taxon>
        <taxon>Pseudomonadaceae</taxon>
        <taxon>Pseudomonas</taxon>
    </lineage>
</organism>
<sequence length="101" mass="11453">MFNETVRPLEDPVHLFATVRQPCEYRPNVTAVVLFGLRVEGAGEPPVYLEIRFIDYHSLQVEGDHLMLSLQDAVASAHVDYGILPSDWRVMSQNDIDRIDG</sequence>
<dbReference type="EMBL" id="JBBHLC010000031">
    <property type="protein sequence ID" value="MEJ5864086.1"/>
    <property type="molecule type" value="Genomic_DNA"/>
</dbReference>
<name>A0ABU8QTU6_9PSED</name>
<reference evidence="1 2" key="1">
    <citation type="submission" date="2024-02" db="EMBL/GenBank/DDBJ databases">
        <title>Identification of pathogenicity and growth-promoting function of Pseudomonas putida variant.</title>
        <authorList>
            <person name="Sun J."/>
        </authorList>
    </citation>
    <scope>NUCLEOTIDE SEQUENCE [LARGE SCALE GENOMIC DNA]</scope>
    <source>
        <strain evidence="1 2">A03</strain>
    </source>
</reference>
<evidence type="ECO:0000313" key="1">
    <source>
        <dbReference type="EMBL" id="MEJ5864086.1"/>
    </source>
</evidence>
<dbReference type="Proteomes" id="UP001380290">
    <property type="component" value="Unassembled WGS sequence"/>
</dbReference>
<comment type="caution">
    <text evidence="1">The sequence shown here is derived from an EMBL/GenBank/DDBJ whole genome shotgun (WGS) entry which is preliminary data.</text>
</comment>
<proteinExistence type="predicted"/>
<keyword evidence="2" id="KW-1185">Reference proteome</keyword>
<dbReference type="RefSeq" id="WP_339599478.1">
    <property type="nucleotide sequence ID" value="NZ_JBBHLC010000031.1"/>
</dbReference>